<evidence type="ECO:0000313" key="2">
    <source>
        <dbReference type="Proteomes" id="UP001165960"/>
    </source>
</evidence>
<dbReference type="Proteomes" id="UP001165960">
    <property type="component" value="Unassembled WGS sequence"/>
</dbReference>
<comment type="caution">
    <text evidence="1">The sequence shown here is derived from an EMBL/GenBank/DDBJ whole genome shotgun (WGS) entry which is preliminary data.</text>
</comment>
<protein>
    <submittedName>
        <fullName evidence="1">Uncharacterized protein</fullName>
    </submittedName>
</protein>
<proteinExistence type="predicted"/>
<accession>A0ACC2RSF0</accession>
<organism evidence="1 2">
    <name type="scientific">Entomophthora muscae</name>
    <dbReference type="NCBI Taxonomy" id="34485"/>
    <lineage>
        <taxon>Eukaryota</taxon>
        <taxon>Fungi</taxon>
        <taxon>Fungi incertae sedis</taxon>
        <taxon>Zoopagomycota</taxon>
        <taxon>Entomophthoromycotina</taxon>
        <taxon>Entomophthoromycetes</taxon>
        <taxon>Entomophthorales</taxon>
        <taxon>Entomophthoraceae</taxon>
        <taxon>Entomophthora</taxon>
    </lineage>
</organism>
<name>A0ACC2RSF0_9FUNG</name>
<reference evidence="1" key="1">
    <citation type="submission" date="2022-04" db="EMBL/GenBank/DDBJ databases">
        <title>Genome of the entomopathogenic fungus Entomophthora muscae.</title>
        <authorList>
            <person name="Elya C."/>
            <person name="Lovett B.R."/>
            <person name="Lee E."/>
            <person name="Macias A.M."/>
            <person name="Hajek A.E."/>
            <person name="De Bivort B.L."/>
            <person name="Kasson M.T."/>
            <person name="De Fine Licht H.H."/>
            <person name="Stajich J.E."/>
        </authorList>
    </citation>
    <scope>NUCLEOTIDE SEQUENCE</scope>
    <source>
        <strain evidence="1">Berkeley</strain>
    </source>
</reference>
<gene>
    <name evidence="1" type="ORF">DSO57_1029106</name>
</gene>
<sequence>MLRPKKSIRKPFPSHDIFNLSSTLQMQTVFLRGIPSLKVSSSQNGWLFRIETLVLRKYSYASQAEPIGDVDLVEQESESVCPKDSTEKSRESLLNSKRTQVRYSIFDGIASLPPHFNASVNWGQTRTYEKIEFTFISNQRLKHGLPTGKDLALLYNFSKKLRVLDRPDYWDDLSGIIEADLFEYLSPVQLRTVFYFWLYKRVNPKQLENFFTFIDLMISTNQPFDLLDYNKVLWYLTRDHAFTYAQRMVPILWEKMEANGFTPDRASYDLAVTSFMLSRDYSRAGIFADRMVSFGYPPSEALVKAISNIPYQYMKESFDSAPESQLRTFSILLSWHDSSK</sequence>
<dbReference type="EMBL" id="QTSX02006579">
    <property type="protein sequence ID" value="KAJ9052947.1"/>
    <property type="molecule type" value="Genomic_DNA"/>
</dbReference>
<keyword evidence="2" id="KW-1185">Reference proteome</keyword>
<evidence type="ECO:0000313" key="1">
    <source>
        <dbReference type="EMBL" id="KAJ9052947.1"/>
    </source>
</evidence>